<dbReference type="PROSITE" id="PS51415">
    <property type="entry name" value="XYLOSE_ISOMERASE"/>
    <property type="match status" value="1"/>
</dbReference>
<protein>
    <recommendedName>
        <fullName evidence="1">Xylose isomerase</fullName>
    </recommendedName>
</protein>
<gene>
    <name evidence="5" type="ORF">Bcoa_0858</name>
</gene>
<dbReference type="GO" id="GO:0046872">
    <property type="term" value="F:metal ion binding"/>
    <property type="evidence" value="ECO:0007669"/>
    <property type="project" value="UniProtKB-KW"/>
</dbReference>
<dbReference type="PANTHER" id="PTHR48306:SF1">
    <property type="entry name" value="XYLOSE ISOMERASE"/>
    <property type="match status" value="1"/>
</dbReference>
<name>G2TR00_HEYCO</name>
<evidence type="ECO:0000256" key="3">
    <source>
        <dbReference type="ARBA" id="ARBA00023235"/>
    </source>
</evidence>
<evidence type="ECO:0000313" key="5">
    <source>
        <dbReference type="EMBL" id="AEP00076.1"/>
    </source>
</evidence>
<dbReference type="PANTHER" id="PTHR48306">
    <property type="entry name" value="XYLOSE ISOMERASE"/>
    <property type="match status" value="1"/>
</dbReference>
<reference evidence="5 6" key="1">
    <citation type="journal article" date="2011" name="Stand. Genomic Sci.">
        <title>Complete Genome Sequence of a thermotolerant sporogenic lactic acid bacterium, Bacillus coagulans strain 36D1.</title>
        <authorList>
            <person name="Rhee M.S."/>
            <person name="Moritz B.E."/>
            <person name="Xie G."/>
            <person name="Glavina Del Rio T."/>
            <person name="Dalin E."/>
            <person name="Tice H."/>
            <person name="Bruce D."/>
            <person name="Goodwin L."/>
            <person name="Chertkov O."/>
            <person name="Brettin T."/>
            <person name="Han C."/>
            <person name="Detter C."/>
            <person name="Pitluck S."/>
            <person name="Land M.L."/>
            <person name="Patel M."/>
            <person name="Ou M."/>
            <person name="Harbrucker R."/>
            <person name="Ingram L.O."/>
            <person name="Shanmugam K.T."/>
        </authorList>
    </citation>
    <scope>NUCLEOTIDE SEQUENCE [LARGE SCALE GENOMIC DNA]</scope>
    <source>
        <strain evidence="5 6">36D1</strain>
    </source>
</reference>
<dbReference type="KEGG" id="bag:Bcoa_0858"/>
<dbReference type="AlphaFoldDB" id="G2TR00"/>
<dbReference type="eggNOG" id="COG2115">
    <property type="taxonomic scope" value="Bacteria"/>
</dbReference>
<accession>G2TR00</accession>
<evidence type="ECO:0000313" key="6">
    <source>
        <dbReference type="Proteomes" id="UP000009283"/>
    </source>
</evidence>
<keyword evidence="4" id="KW-0119">Carbohydrate metabolism</keyword>
<evidence type="ECO:0000256" key="2">
    <source>
        <dbReference type="ARBA" id="ARBA00022723"/>
    </source>
</evidence>
<dbReference type="InterPro" id="IPR036237">
    <property type="entry name" value="Xyl_isomerase-like_sf"/>
</dbReference>
<dbReference type="HOGENOM" id="CLU_089305_1_0_9"/>
<dbReference type="Gene3D" id="3.20.20.150">
    <property type="entry name" value="Divalent-metal-dependent TIM barrel enzymes"/>
    <property type="match status" value="1"/>
</dbReference>
<keyword evidence="3 5" id="KW-0413">Isomerase</keyword>
<dbReference type="SUPFAM" id="SSF51658">
    <property type="entry name" value="Xylose isomerase-like"/>
    <property type="match status" value="1"/>
</dbReference>
<evidence type="ECO:0000256" key="1">
    <source>
        <dbReference type="ARBA" id="ARBA00018232"/>
    </source>
</evidence>
<proteinExistence type="predicted"/>
<keyword evidence="2" id="KW-0479">Metal-binding</keyword>
<dbReference type="InterPro" id="IPR001998">
    <property type="entry name" value="Xylose_isomerase"/>
</dbReference>
<dbReference type="Proteomes" id="UP000009283">
    <property type="component" value="Chromosome"/>
</dbReference>
<dbReference type="GO" id="GO:0009045">
    <property type="term" value="F:xylose isomerase activity"/>
    <property type="evidence" value="ECO:0007669"/>
    <property type="project" value="InterPro"/>
</dbReference>
<dbReference type="EMBL" id="CP003056">
    <property type="protein sequence ID" value="AEP00076.1"/>
    <property type="molecule type" value="Genomic_DNA"/>
</dbReference>
<evidence type="ECO:0000256" key="4">
    <source>
        <dbReference type="ARBA" id="ARBA00023277"/>
    </source>
</evidence>
<dbReference type="GO" id="GO:0005975">
    <property type="term" value="P:carbohydrate metabolic process"/>
    <property type="evidence" value="ECO:0007669"/>
    <property type="project" value="InterPro"/>
</dbReference>
<sequence>MNFDAKTRRASFTDEDLFYAHIAGMDSFALGLKVANRLIEDRVFDVFIEERYSSYKEGIGADIVSGKADFKSLENYILDKKEITNQSGHLEQLKNTLNHYIVQEAYQSVNA</sequence>
<organism evidence="5 6">
    <name type="scientific">Heyndrickxia coagulans 36D1</name>
    <dbReference type="NCBI Taxonomy" id="345219"/>
    <lineage>
        <taxon>Bacteria</taxon>
        <taxon>Bacillati</taxon>
        <taxon>Bacillota</taxon>
        <taxon>Bacilli</taxon>
        <taxon>Bacillales</taxon>
        <taxon>Bacillaceae</taxon>
        <taxon>Heyndrickxia</taxon>
    </lineage>
</organism>